<dbReference type="GO" id="GO:0005737">
    <property type="term" value="C:cytoplasm"/>
    <property type="evidence" value="ECO:0007669"/>
    <property type="project" value="TreeGrafter"/>
</dbReference>
<dbReference type="PANTHER" id="PTHR45527">
    <property type="entry name" value="NONRIBOSOMAL PEPTIDE SYNTHETASE"/>
    <property type="match status" value="1"/>
</dbReference>
<dbReference type="RefSeq" id="WP_139838878.1">
    <property type="nucleotide sequence ID" value="NZ_CAWNGD010000071.1"/>
</dbReference>
<dbReference type="GO" id="GO:0044550">
    <property type="term" value="P:secondary metabolite biosynthetic process"/>
    <property type="evidence" value="ECO:0007669"/>
    <property type="project" value="TreeGrafter"/>
</dbReference>
<gene>
    <name evidence="3" type="ORF">Xvie_03621</name>
</gene>
<dbReference type="Pfam" id="PF13193">
    <property type="entry name" value="AMP-binding_C"/>
    <property type="match status" value="1"/>
</dbReference>
<reference evidence="3 4" key="1">
    <citation type="submission" date="2016-10" db="EMBL/GenBank/DDBJ databases">
        <title>Systematic genetic and metabolomic analysis of Xenorhabdus and Photorhabdus spp., highlights the requirements for a dual symbiotic and pathogenic life style.</title>
        <authorList>
            <person name="Tobias N.J."/>
            <person name="Wolff H."/>
            <person name="Djahanschiri B."/>
            <person name="Pidot S.J."/>
            <person name="Stinear T.P."/>
            <person name="Ebersberger I."/>
            <person name="Bode H.B."/>
        </authorList>
    </citation>
    <scope>NUCLEOTIDE SEQUENCE [LARGE SCALE GENOMIC DNA]</scope>
    <source>
        <strain evidence="3 4">DSM 22392</strain>
    </source>
</reference>
<accession>A0A1Y2S8S2</accession>
<evidence type="ECO:0000259" key="2">
    <source>
        <dbReference type="Pfam" id="PF13193"/>
    </source>
</evidence>
<dbReference type="GO" id="GO:0031177">
    <property type="term" value="F:phosphopantetheine binding"/>
    <property type="evidence" value="ECO:0007669"/>
    <property type="project" value="TreeGrafter"/>
</dbReference>
<evidence type="ECO:0000313" key="3">
    <source>
        <dbReference type="EMBL" id="OTA14530.1"/>
    </source>
</evidence>
<feature type="domain" description="AMP-binding enzyme C-terminal" evidence="2">
    <location>
        <begin position="412"/>
        <end position="487"/>
    </location>
</feature>
<dbReference type="PROSITE" id="PS00455">
    <property type="entry name" value="AMP_BINDING"/>
    <property type="match status" value="1"/>
</dbReference>
<comment type="caution">
    <text evidence="3">The sequence shown here is derived from an EMBL/GenBank/DDBJ whole genome shotgun (WGS) entry which is preliminary data.</text>
</comment>
<dbReference type="AlphaFoldDB" id="A0A1Y2S8S2"/>
<dbReference type="Gene3D" id="3.30.300.30">
    <property type="match status" value="1"/>
</dbReference>
<dbReference type="InterPro" id="IPR020845">
    <property type="entry name" value="AMP-binding_CS"/>
</dbReference>
<dbReference type="InterPro" id="IPR042099">
    <property type="entry name" value="ANL_N_sf"/>
</dbReference>
<dbReference type="SUPFAM" id="SSF56801">
    <property type="entry name" value="Acetyl-CoA synthetase-like"/>
    <property type="match status" value="1"/>
</dbReference>
<protein>
    <submittedName>
        <fullName evidence="3">D-alanine-activating enzyme</fullName>
    </submittedName>
</protein>
<dbReference type="InterPro" id="IPR000873">
    <property type="entry name" value="AMP-dep_synth/lig_dom"/>
</dbReference>
<proteinExistence type="predicted"/>
<organism evidence="3 4">
    <name type="scientific">Xenorhabdus vietnamensis</name>
    <dbReference type="NCBI Taxonomy" id="351656"/>
    <lineage>
        <taxon>Bacteria</taxon>
        <taxon>Pseudomonadati</taxon>
        <taxon>Pseudomonadota</taxon>
        <taxon>Gammaproteobacteria</taxon>
        <taxon>Enterobacterales</taxon>
        <taxon>Morganellaceae</taxon>
        <taxon>Xenorhabdus</taxon>
    </lineage>
</organism>
<dbReference type="STRING" id="351656.Xvie_03621"/>
<evidence type="ECO:0000313" key="4">
    <source>
        <dbReference type="Proteomes" id="UP000194350"/>
    </source>
</evidence>
<dbReference type="InterPro" id="IPR045851">
    <property type="entry name" value="AMP-bd_C_sf"/>
</dbReference>
<evidence type="ECO:0000259" key="1">
    <source>
        <dbReference type="Pfam" id="PF00501"/>
    </source>
</evidence>
<keyword evidence="4" id="KW-1185">Reference proteome</keyword>
<dbReference type="EMBL" id="MUBJ01000028">
    <property type="protein sequence ID" value="OTA14530.1"/>
    <property type="molecule type" value="Genomic_DNA"/>
</dbReference>
<dbReference type="GO" id="GO:0043041">
    <property type="term" value="P:amino acid activation for nonribosomal peptide biosynthetic process"/>
    <property type="evidence" value="ECO:0007669"/>
    <property type="project" value="TreeGrafter"/>
</dbReference>
<dbReference type="Pfam" id="PF00501">
    <property type="entry name" value="AMP-binding"/>
    <property type="match status" value="1"/>
</dbReference>
<dbReference type="PANTHER" id="PTHR45527:SF1">
    <property type="entry name" value="FATTY ACID SYNTHASE"/>
    <property type="match status" value="1"/>
</dbReference>
<sequence>MFSTMIQSIVDRFHATPEAIALVHQEDSISFATLGQRVQAVLTLLGQLRPTFCVIYGHKEIDTVASILACTFANVPFSVVDTANPYKRVLQVQAVQQSDCLLLGTSGYQQHCSASPNIHDITSLAGQPFTLHRSTERSATDPFYVLTTSGSSGMPKGVKISYDNYAHFHHWYGALLQANAPQGMHVNHACLSFDMGILDLVSSLAAHQAVCMLPHAFNAMPRQNLKLLTQCEQAHATSWFSTPSFLEMMCLDPKFNGQTLPELTLFFIGGEFVSPALIDSLATRFPRATLRHAYGPTETSCVTHAHPIRSVDLSTILSLGVPMGNNRIQIESSEGTPLASDEIGEVVIYGPQVGHGYVPQSHPRNIAFGQHQGERYYRTGDMGYLDRAGHLFLIGREDGQVKWRGNRIELCEIETVAARDPNVTHCAVLPIYENNTVTELILFAQLRDRSSEQQTAFTNHLRCHLPKYMVPSCCKFLSQIPINLHGKIDRRQLSTLWHEPTPSVL</sequence>
<dbReference type="InterPro" id="IPR025110">
    <property type="entry name" value="AMP-bd_C"/>
</dbReference>
<dbReference type="OrthoDB" id="9757559at2"/>
<feature type="domain" description="AMP-dependent synthetase/ligase" evidence="1">
    <location>
        <begin position="14"/>
        <end position="357"/>
    </location>
</feature>
<name>A0A1Y2S8S2_9GAMM</name>
<dbReference type="Gene3D" id="3.40.50.12780">
    <property type="entry name" value="N-terminal domain of ligase-like"/>
    <property type="match status" value="1"/>
</dbReference>
<dbReference type="Proteomes" id="UP000194350">
    <property type="component" value="Unassembled WGS sequence"/>
</dbReference>